<dbReference type="Pfam" id="PF03797">
    <property type="entry name" value="Autotransporter"/>
    <property type="match status" value="1"/>
</dbReference>
<dbReference type="InterPro" id="IPR030895">
    <property type="entry name" value="T5SS_PEPC_rpt"/>
</dbReference>
<dbReference type="InterPro" id="IPR011050">
    <property type="entry name" value="Pectin_lyase_fold/virulence"/>
</dbReference>
<dbReference type="SMART" id="SM00869">
    <property type="entry name" value="Autotransporter"/>
    <property type="match status" value="1"/>
</dbReference>
<dbReference type="NCBIfam" id="TIGR01414">
    <property type="entry name" value="autotrans_barl"/>
    <property type="match status" value="1"/>
</dbReference>
<dbReference type="SUPFAM" id="SSF103515">
    <property type="entry name" value="Autotransporter"/>
    <property type="match status" value="1"/>
</dbReference>
<dbReference type="InterPro" id="IPR036709">
    <property type="entry name" value="Autotransporte_beta_dom_sf"/>
</dbReference>
<reference evidence="2 3" key="1">
    <citation type="journal article" date="2017" name="Genome Announc.">
        <title>Complete Genome Sequences of Two Acetylene-Fermenting Pelobacter acetylenicus Strains.</title>
        <authorList>
            <person name="Sutton J.M."/>
            <person name="Baesman S.M."/>
            <person name="Fierst J.L."/>
            <person name="Poret-Peterson A.T."/>
            <person name="Oremland R.S."/>
            <person name="Dunlap D.S."/>
            <person name="Akob D.M."/>
        </authorList>
    </citation>
    <scope>NUCLEOTIDE SEQUENCE [LARGE SCALE GENOMIC DNA]</scope>
    <source>
        <strain evidence="2 3">DSM 3247</strain>
    </source>
</reference>
<dbReference type="STRING" id="29542.A6070_13825"/>
<dbReference type="NCBIfam" id="TIGR04393">
    <property type="entry name" value="rpt_T5SS_PEPC"/>
    <property type="match status" value="1"/>
</dbReference>
<dbReference type="EMBL" id="CP015518">
    <property type="protein sequence ID" value="APG24491.1"/>
    <property type="molecule type" value="Genomic_DNA"/>
</dbReference>
<proteinExistence type="predicted"/>
<dbReference type="KEGG" id="pace:A6070_13825"/>
<dbReference type="InterPro" id="IPR006315">
    <property type="entry name" value="OM_autotransptr_brl_dom"/>
</dbReference>
<evidence type="ECO:0000313" key="2">
    <source>
        <dbReference type="EMBL" id="APG24491.1"/>
    </source>
</evidence>
<dbReference type="SUPFAM" id="SSF51126">
    <property type="entry name" value="Pectin lyase-like"/>
    <property type="match status" value="1"/>
</dbReference>
<dbReference type="PROSITE" id="PS51208">
    <property type="entry name" value="AUTOTRANSPORTER"/>
    <property type="match status" value="1"/>
</dbReference>
<sequence length="808" mass="85014">MPSKCGHKGTSPSPRPRVKNPSGINVFIYCLETRNLIVLFTLALFLAATPAFADIRDWNALEGDWLDPDNWTISSDPADQANVNNAGIARLMGPDAVVAHETVHVGTNGQGQVEILNGGTLTATSLVQVGVNSGDGTLIVDGPGSQLQTHRLELGYLGTGTLTVANGASVVVDEFLFGYGNVTLNIGNGGPAGTLQINSMISSNRDSNTNIAINFNHNEEAFYFAQDDRWSMWGDVVPFYVTEINHLGPGTTILDGNYDDWYAVDTTISSGVLRIDGVFRNFTTYVNTGGTLAGSGWVGSVLVNGGTVAPGSSIGTLNVSGSVDFSGGGTYAVEVDAAGDADRISATGAATLDGGTLRVMPLPGVYSGNTEYTILTADSIDGTLALASPSLAFCDFALAYTATEATLSLMRRPFDAIGGTPNQRAVGAALNSLETTGASGMDGLFAALLALESETGALFAYDALSGIQHAHAQTLALEAGRQFRNLLNERLSAGGAVNADTRQVLLADASSDRGLLATTTSRSQSVSAGPEGTDKGSHLWVRGLGGYGDIDRSSEASGADYHTSGAALGVDRMLANDLTLGAAFGYVNTDADTADGGLDIDSWQLALYSGWIPGPYYLRGMASAGLHRIGAKRQVAFGSFDQTASASYDSVTWGADIEGGRAFDLGLNIAPFAGLEYAHLRRESFIESGTDTAALDVKTEKQMSLRSRLGVRLDKEYVIRGMVIAPSLESAWVHEFADELARIDARFAGSATVSFDIEGPKLDRDRLQIGVGLDARFNTRFAMSLGYRLDAANSDQHQKIAATLHLLW</sequence>
<keyword evidence="3" id="KW-1185">Reference proteome</keyword>
<feature type="domain" description="Autotransporter" evidence="1">
    <location>
        <begin position="532"/>
        <end position="808"/>
    </location>
</feature>
<dbReference type="RefSeq" id="WP_072286331.1">
    <property type="nucleotide sequence ID" value="NZ_CP015455.1"/>
</dbReference>
<organism evidence="2 3">
    <name type="scientific">Syntrophotalea acetylenica</name>
    <name type="common">Pelobacter acetylenicus</name>
    <dbReference type="NCBI Taxonomy" id="29542"/>
    <lineage>
        <taxon>Bacteria</taxon>
        <taxon>Pseudomonadati</taxon>
        <taxon>Thermodesulfobacteriota</taxon>
        <taxon>Desulfuromonadia</taxon>
        <taxon>Desulfuromonadales</taxon>
        <taxon>Syntrophotaleaceae</taxon>
        <taxon>Syntrophotalea</taxon>
    </lineage>
</organism>
<accession>A0A1L3GEW2</accession>
<protein>
    <recommendedName>
        <fullName evidence="1">Autotransporter domain-containing protein</fullName>
    </recommendedName>
</protein>
<evidence type="ECO:0000313" key="3">
    <source>
        <dbReference type="Proteomes" id="UP000182264"/>
    </source>
</evidence>
<dbReference type="InterPro" id="IPR005546">
    <property type="entry name" value="Autotransporte_beta"/>
</dbReference>
<dbReference type="GO" id="GO:0019867">
    <property type="term" value="C:outer membrane"/>
    <property type="evidence" value="ECO:0007669"/>
    <property type="project" value="InterPro"/>
</dbReference>
<name>A0A1L3GEW2_SYNAC</name>
<dbReference type="AlphaFoldDB" id="A0A1L3GEW2"/>
<dbReference type="Gene3D" id="2.40.128.130">
    <property type="entry name" value="Autotransporter beta-domain"/>
    <property type="match status" value="1"/>
</dbReference>
<gene>
    <name evidence="2" type="ORF">A7E75_05175</name>
</gene>
<evidence type="ECO:0000259" key="1">
    <source>
        <dbReference type="PROSITE" id="PS51208"/>
    </source>
</evidence>
<dbReference type="OrthoDB" id="5318987at2"/>
<dbReference type="Proteomes" id="UP000182264">
    <property type="component" value="Chromosome"/>
</dbReference>